<name>U4LUA5_PYROM</name>
<evidence type="ECO:0000256" key="1">
    <source>
        <dbReference type="SAM" id="MobiDB-lite"/>
    </source>
</evidence>
<dbReference type="EMBL" id="HF936132">
    <property type="protein sequence ID" value="CCX33530.1"/>
    <property type="molecule type" value="Genomic_DNA"/>
</dbReference>
<feature type="region of interest" description="Disordered" evidence="1">
    <location>
        <begin position="69"/>
        <end position="164"/>
    </location>
</feature>
<feature type="region of interest" description="Disordered" evidence="1">
    <location>
        <begin position="1"/>
        <end position="42"/>
    </location>
</feature>
<feature type="compositionally biased region" description="Low complexity" evidence="1">
    <location>
        <begin position="144"/>
        <end position="164"/>
    </location>
</feature>
<feature type="compositionally biased region" description="Pro residues" evidence="1">
    <location>
        <begin position="87"/>
        <end position="106"/>
    </location>
</feature>
<organism evidence="2 3">
    <name type="scientific">Pyronema omphalodes (strain CBS 100304)</name>
    <name type="common">Pyronema confluens</name>
    <dbReference type="NCBI Taxonomy" id="1076935"/>
    <lineage>
        <taxon>Eukaryota</taxon>
        <taxon>Fungi</taxon>
        <taxon>Dikarya</taxon>
        <taxon>Ascomycota</taxon>
        <taxon>Pezizomycotina</taxon>
        <taxon>Pezizomycetes</taxon>
        <taxon>Pezizales</taxon>
        <taxon>Pyronemataceae</taxon>
        <taxon>Pyronema</taxon>
    </lineage>
</organism>
<reference evidence="2 3" key="1">
    <citation type="journal article" date="2013" name="PLoS Genet.">
        <title>The genome and development-dependent transcriptomes of Pyronema confluens: a window into fungal evolution.</title>
        <authorList>
            <person name="Traeger S."/>
            <person name="Altegoer F."/>
            <person name="Freitag M."/>
            <person name="Gabaldon T."/>
            <person name="Kempken F."/>
            <person name="Kumar A."/>
            <person name="Marcet-Houben M."/>
            <person name="Poggeler S."/>
            <person name="Stajich J.E."/>
            <person name="Nowrousian M."/>
        </authorList>
    </citation>
    <scope>NUCLEOTIDE SEQUENCE [LARGE SCALE GENOMIC DNA]</scope>
    <source>
        <strain evidence="3">CBS 100304</strain>
        <tissue evidence="2">Vegetative mycelium</tissue>
    </source>
</reference>
<sequence>MRTITDPLSDHASAGLAEINGSSTGAKIAQHRKAHDQSTTTRGEIMYKTPLCLLPFSTSSNKQSHLLFQQQQTNQPTQPTQSTCSSPPLPPSSPSLPPLSVPPSEPAPSGARTPTPSSLTTPTALSSGSATPGDPSRLTALRDSSSPPSTTGVTTRRTPSATRTRYWSSDRLSITLWSLGALGGLEYRKHIGGYYNTL</sequence>
<feature type="compositionally biased region" description="Low complexity" evidence="1">
    <location>
        <begin position="107"/>
        <end position="132"/>
    </location>
</feature>
<gene>
    <name evidence="2" type="ORF">PCON_01372</name>
</gene>
<keyword evidence="3" id="KW-1185">Reference proteome</keyword>
<protein>
    <submittedName>
        <fullName evidence="2">Uncharacterized protein</fullName>
    </submittedName>
</protein>
<feature type="compositionally biased region" description="Low complexity" evidence="1">
    <location>
        <begin position="69"/>
        <end position="86"/>
    </location>
</feature>
<evidence type="ECO:0000313" key="2">
    <source>
        <dbReference type="EMBL" id="CCX33530.1"/>
    </source>
</evidence>
<evidence type="ECO:0000313" key="3">
    <source>
        <dbReference type="Proteomes" id="UP000018144"/>
    </source>
</evidence>
<proteinExistence type="predicted"/>
<accession>U4LUA5</accession>
<dbReference type="AlphaFoldDB" id="U4LUA5"/>
<dbReference type="Proteomes" id="UP000018144">
    <property type="component" value="Unassembled WGS sequence"/>
</dbReference>